<evidence type="ECO:0000313" key="2">
    <source>
        <dbReference type="EMBL" id="KAF5777477.1"/>
    </source>
</evidence>
<reference evidence="2" key="1">
    <citation type="journal article" date="2017" name="Nature">
        <title>The sunflower genome provides insights into oil metabolism, flowering and Asterid evolution.</title>
        <authorList>
            <person name="Badouin H."/>
            <person name="Gouzy J."/>
            <person name="Grassa C.J."/>
            <person name="Murat F."/>
            <person name="Staton S.E."/>
            <person name="Cottret L."/>
            <person name="Lelandais-Briere C."/>
            <person name="Owens G.L."/>
            <person name="Carrere S."/>
            <person name="Mayjonade B."/>
            <person name="Legrand L."/>
            <person name="Gill N."/>
            <person name="Kane N.C."/>
            <person name="Bowers J.E."/>
            <person name="Hubner S."/>
            <person name="Bellec A."/>
            <person name="Berard A."/>
            <person name="Berges H."/>
            <person name="Blanchet N."/>
            <person name="Boniface M.C."/>
            <person name="Brunel D."/>
            <person name="Catrice O."/>
            <person name="Chaidir N."/>
            <person name="Claudel C."/>
            <person name="Donnadieu C."/>
            <person name="Faraut T."/>
            <person name="Fievet G."/>
            <person name="Helmstetter N."/>
            <person name="King M."/>
            <person name="Knapp S.J."/>
            <person name="Lai Z."/>
            <person name="Le Paslier M.C."/>
            <person name="Lippi Y."/>
            <person name="Lorenzon L."/>
            <person name="Mandel J.R."/>
            <person name="Marage G."/>
            <person name="Marchand G."/>
            <person name="Marquand E."/>
            <person name="Bret-Mestries E."/>
            <person name="Morien E."/>
            <person name="Nambeesan S."/>
            <person name="Nguyen T."/>
            <person name="Pegot-Espagnet P."/>
            <person name="Pouilly N."/>
            <person name="Raftis F."/>
            <person name="Sallet E."/>
            <person name="Schiex T."/>
            <person name="Thomas J."/>
            <person name="Vandecasteele C."/>
            <person name="Vares D."/>
            <person name="Vear F."/>
            <person name="Vautrin S."/>
            <person name="Crespi M."/>
            <person name="Mangin B."/>
            <person name="Burke J.M."/>
            <person name="Salse J."/>
            <person name="Munos S."/>
            <person name="Vincourt P."/>
            <person name="Rieseberg L.H."/>
            <person name="Langlade N.B."/>
        </authorList>
    </citation>
    <scope>NUCLEOTIDE SEQUENCE</scope>
    <source>
        <tissue evidence="2">Leaves</tissue>
    </source>
</reference>
<comment type="caution">
    <text evidence="2">The sequence shown here is derived from an EMBL/GenBank/DDBJ whole genome shotgun (WGS) entry which is preliminary data.</text>
</comment>
<name>A0A9K3HFN5_HELAN</name>
<evidence type="ECO:0000256" key="1">
    <source>
        <dbReference type="SAM" id="MobiDB-lite"/>
    </source>
</evidence>
<organism evidence="2 3">
    <name type="scientific">Helianthus annuus</name>
    <name type="common">Common sunflower</name>
    <dbReference type="NCBI Taxonomy" id="4232"/>
    <lineage>
        <taxon>Eukaryota</taxon>
        <taxon>Viridiplantae</taxon>
        <taxon>Streptophyta</taxon>
        <taxon>Embryophyta</taxon>
        <taxon>Tracheophyta</taxon>
        <taxon>Spermatophyta</taxon>
        <taxon>Magnoliopsida</taxon>
        <taxon>eudicotyledons</taxon>
        <taxon>Gunneridae</taxon>
        <taxon>Pentapetalae</taxon>
        <taxon>asterids</taxon>
        <taxon>campanulids</taxon>
        <taxon>Asterales</taxon>
        <taxon>Asteraceae</taxon>
        <taxon>Asteroideae</taxon>
        <taxon>Heliantheae alliance</taxon>
        <taxon>Heliantheae</taxon>
        <taxon>Helianthus</taxon>
    </lineage>
</organism>
<dbReference type="AlphaFoldDB" id="A0A9K3HFN5"/>
<dbReference type="Proteomes" id="UP000215914">
    <property type="component" value="Unassembled WGS sequence"/>
</dbReference>
<feature type="region of interest" description="Disordered" evidence="1">
    <location>
        <begin position="11"/>
        <end position="33"/>
    </location>
</feature>
<protein>
    <submittedName>
        <fullName evidence="2">Uncharacterized protein</fullName>
    </submittedName>
</protein>
<proteinExistence type="predicted"/>
<dbReference type="EMBL" id="MNCJ02000327">
    <property type="protein sequence ID" value="KAF5777477.1"/>
    <property type="molecule type" value="Genomic_DNA"/>
</dbReference>
<accession>A0A9K3HFN5</accession>
<gene>
    <name evidence="2" type="ORF">HanXRQr2_Chr12g0536121</name>
</gene>
<keyword evidence="3" id="KW-1185">Reference proteome</keyword>
<reference evidence="2" key="2">
    <citation type="submission" date="2020-06" db="EMBL/GenBank/DDBJ databases">
        <title>Helianthus annuus Genome sequencing and assembly Release 2.</title>
        <authorList>
            <person name="Gouzy J."/>
            <person name="Langlade N."/>
            <person name="Munos S."/>
        </authorList>
    </citation>
    <scope>NUCLEOTIDE SEQUENCE</scope>
    <source>
        <tissue evidence="2">Leaves</tissue>
    </source>
</reference>
<sequence>MYCISSHVSFSSATCNTNPQEAPNKNTQTLTNNPISKPNLTLNLILAPISYSILC</sequence>
<evidence type="ECO:0000313" key="3">
    <source>
        <dbReference type="Proteomes" id="UP000215914"/>
    </source>
</evidence>
<dbReference type="Gramene" id="mRNA:HanXRQr2_Chr12g0536121">
    <property type="protein sequence ID" value="CDS:HanXRQr2_Chr12g0536121.1"/>
    <property type="gene ID" value="HanXRQr2_Chr12g0536121"/>
</dbReference>